<sequence length="726" mass="75341">MHSSSTARHAGRMPAVGAVVALAAGMLVSVAPAAHAAAGATLPFTSVEAESAGTTGTRIGPDHTQGTLASEASGRQAVRLTSGQRVEFTVPRAANAVNVAYSVPDGQSGSLDVYVNGTRLTRTLPVTSKYSYVDTGWIAGSKTHHFFDNARLLLDRDVQAGDKVAFQATGTQVTVDVADFEQVAPAAAQPAGSVSVVAKGADPSGNGDSTQAFRDAIAAAQGGTVWIPPGDYRLTSSLNGVQNVTLQGAGAWYSVVHTSRFVDQSSSSGNVHIKDFAVIGEVTERVDSSPDNFVNGSLGPNSSVSGMWIQHLKCGMWLTGTNDDLVVENNRILDTTADGINLNGTAKGVRVRGNFLRNQGDDALAMWSLYSPDTDSSFENNTISQPNLANGIAIYGGTDLTVRNNLVSDTNALGSGIAISDQKFMDPFQPLAGTITVAGNTLVRAGAMNPNWNHPMGALRVDSYDSAIDATVNITGTTITDSPYSAFEFVSGGGHGYPVRNVTVDGATVKNTGTVVVQAEAQGAATFRNVTATGVGAAGIYNCPYPANSGSFALTDGGGNSGWSTTWSDCSTWPQPGQGNPEPDPNRDLAQGRPATATGSQDVYTPGKAVDGDANSYWESTNNAFPQSWTVDLGSSYAVRRLVLKLPPSAAWGARTQTITVLGSTDGSAWSTVVAAQGYRFDPATGNTATVALPSGTNLRHLRLTVSANTGWPAGQFSEVEAYLAN</sequence>
<dbReference type="Gene3D" id="2.60.120.260">
    <property type="entry name" value="Galactose-binding domain-like"/>
    <property type="match status" value="2"/>
</dbReference>
<dbReference type="EMBL" id="LMWX01000062">
    <property type="protein sequence ID" value="KUN77733.1"/>
    <property type="molecule type" value="Genomic_DNA"/>
</dbReference>
<dbReference type="STRING" id="285568.AQJ66_32670"/>
<evidence type="ECO:0000256" key="2">
    <source>
        <dbReference type="SAM" id="SignalP"/>
    </source>
</evidence>
<dbReference type="OrthoDB" id="5476529at2"/>
<dbReference type="Pfam" id="PF22816">
    <property type="entry name" value="CatAgl_D2"/>
    <property type="match status" value="1"/>
</dbReference>
<dbReference type="RefSeq" id="WP_061929188.1">
    <property type="nucleotide sequence ID" value="NZ_KQ948874.1"/>
</dbReference>
<dbReference type="InterPro" id="IPR033801">
    <property type="entry name" value="CBM6-CBM35-CBM36-like_1"/>
</dbReference>
<dbReference type="SMART" id="SM00710">
    <property type="entry name" value="PbH1"/>
    <property type="match status" value="8"/>
</dbReference>
<evidence type="ECO:0000256" key="1">
    <source>
        <dbReference type="SAM" id="MobiDB-lite"/>
    </source>
</evidence>
<dbReference type="InterPro" id="IPR012334">
    <property type="entry name" value="Pectin_lyas_fold"/>
</dbReference>
<accession>A0A101SPP7</accession>
<feature type="domain" description="F5/8 type C" evidence="3">
    <location>
        <begin position="582"/>
        <end position="725"/>
    </location>
</feature>
<proteinExistence type="predicted"/>
<dbReference type="InterPro" id="IPR011050">
    <property type="entry name" value="Pectin_lyase_fold/virulence"/>
</dbReference>
<keyword evidence="2" id="KW-0732">Signal</keyword>
<feature type="region of interest" description="Disordered" evidence="1">
    <location>
        <begin position="565"/>
        <end position="610"/>
    </location>
</feature>
<dbReference type="InterPro" id="IPR000421">
    <property type="entry name" value="FA58C"/>
</dbReference>
<dbReference type="Proteomes" id="UP000053024">
    <property type="component" value="Unassembled WGS sequence"/>
</dbReference>
<evidence type="ECO:0000313" key="4">
    <source>
        <dbReference type="EMBL" id="KUN77733.1"/>
    </source>
</evidence>
<dbReference type="PROSITE" id="PS50022">
    <property type="entry name" value="FA58C_3"/>
    <property type="match status" value="1"/>
</dbReference>
<dbReference type="Pfam" id="PF22815">
    <property type="entry name" value="CatAgl_D1"/>
    <property type="match status" value="1"/>
</dbReference>
<organism evidence="4 5">
    <name type="scientific">Streptomyces bungoensis</name>
    <dbReference type="NCBI Taxonomy" id="285568"/>
    <lineage>
        <taxon>Bacteria</taxon>
        <taxon>Bacillati</taxon>
        <taxon>Actinomycetota</taxon>
        <taxon>Actinomycetes</taxon>
        <taxon>Kitasatosporales</taxon>
        <taxon>Streptomycetaceae</taxon>
        <taxon>Streptomyces</taxon>
    </lineage>
</organism>
<feature type="region of interest" description="Disordered" evidence="1">
    <location>
        <begin position="52"/>
        <end position="76"/>
    </location>
</feature>
<reference evidence="4 5" key="1">
    <citation type="submission" date="2015-10" db="EMBL/GenBank/DDBJ databases">
        <title>Draft genome sequence of Streptomyces bungoensis DSM 41781, type strain for the species Streptomyces bungoensis.</title>
        <authorList>
            <person name="Ruckert C."/>
            <person name="Winkler A."/>
            <person name="Kalinowski J."/>
            <person name="Kampfer P."/>
            <person name="Glaeser S."/>
        </authorList>
    </citation>
    <scope>NUCLEOTIDE SEQUENCE [LARGE SCALE GENOMIC DNA]</scope>
    <source>
        <strain evidence="4 5">DSM 41781</strain>
    </source>
</reference>
<evidence type="ECO:0000259" key="3">
    <source>
        <dbReference type="PROSITE" id="PS50022"/>
    </source>
</evidence>
<feature type="signal peptide" evidence="2">
    <location>
        <begin position="1"/>
        <end position="36"/>
    </location>
</feature>
<evidence type="ECO:0000313" key="5">
    <source>
        <dbReference type="Proteomes" id="UP000053024"/>
    </source>
</evidence>
<dbReference type="SUPFAM" id="SSF49785">
    <property type="entry name" value="Galactose-binding domain-like"/>
    <property type="match status" value="1"/>
</dbReference>
<feature type="chain" id="PRO_5007106418" evidence="2">
    <location>
        <begin position="37"/>
        <end position="726"/>
    </location>
</feature>
<comment type="caution">
    <text evidence="4">The sequence shown here is derived from an EMBL/GenBank/DDBJ whole genome shotgun (WGS) entry which is preliminary data.</text>
</comment>
<dbReference type="Gene3D" id="2.160.20.10">
    <property type="entry name" value="Single-stranded right-handed beta-helix, Pectin lyase-like"/>
    <property type="match status" value="1"/>
</dbReference>
<gene>
    <name evidence="4" type="ORF">AQJ66_32670</name>
</gene>
<protein>
    <submittedName>
        <fullName evidence="4">Mycodextranase</fullName>
    </submittedName>
</protein>
<dbReference type="Pfam" id="PF22633">
    <property type="entry name" value="F5_F8_type_C_2"/>
    <property type="match status" value="1"/>
</dbReference>
<dbReference type="SUPFAM" id="SSF51126">
    <property type="entry name" value="Pectin lyase-like"/>
    <property type="match status" value="1"/>
</dbReference>
<dbReference type="InterPro" id="IPR006626">
    <property type="entry name" value="PbH1"/>
</dbReference>
<dbReference type="AlphaFoldDB" id="A0A101SPP7"/>
<keyword evidence="5" id="KW-1185">Reference proteome</keyword>
<dbReference type="InterPro" id="IPR008979">
    <property type="entry name" value="Galactose-bd-like_sf"/>
</dbReference>
<dbReference type="InterPro" id="IPR055149">
    <property type="entry name" value="Agl_cat_D2"/>
</dbReference>
<name>A0A101SPP7_9ACTN</name>